<dbReference type="AlphaFoldDB" id="A0A4W4GD15"/>
<reference evidence="3" key="5">
    <citation type="submission" date="2025-09" db="UniProtKB">
        <authorList>
            <consortium name="Ensembl"/>
        </authorList>
    </citation>
    <scope>IDENTIFICATION</scope>
</reference>
<dbReference type="InterPro" id="IPR018378">
    <property type="entry name" value="C-type_lectin_CS"/>
</dbReference>
<evidence type="ECO:0000313" key="4">
    <source>
        <dbReference type="Proteomes" id="UP000314983"/>
    </source>
</evidence>
<dbReference type="InterPro" id="IPR001304">
    <property type="entry name" value="C-type_lectin-like"/>
</dbReference>
<dbReference type="InterPro" id="IPR050111">
    <property type="entry name" value="C-type_lectin/snaclec_domain"/>
</dbReference>
<keyword evidence="1" id="KW-1015">Disulfide bond</keyword>
<dbReference type="PROSITE" id="PS50041">
    <property type="entry name" value="C_TYPE_LECTIN_2"/>
    <property type="match status" value="1"/>
</dbReference>
<dbReference type="InterPro" id="IPR016186">
    <property type="entry name" value="C-type_lectin-like/link_sf"/>
</dbReference>
<evidence type="ECO:0000259" key="2">
    <source>
        <dbReference type="PROSITE" id="PS50041"/>
    </source>
</evidence>
<keyword evidence="4" id="KW-1185">Reference proteome</keyword>
<dbReference type="Proteomes" id="UP000314983">
    <property type="component" value="Chromosome 6"/>
</dbReference>
<evidence type="ECO:0000256" key="1">
    <source>
        <dbReference type="ARBA" id="ARBA00023157"/>
    </source>
</evidence>
<dbReference type="PROSITE" id="PS00615">
    <property type="entry name" value="C_TYPE_LECTIN_1"/>
    <property type="match status" value="1"/>
</dbReference>
<reference evidence="3" key="3">
    <citation type="submission" date="2020-05" db="EMBL/GenBank/DDBJ databases">
        <title>Electrophorus electricus (electric eel) genome, fEleEle1, primary haplotype.</title>
        <authorList>
            <person name="Myers G."/>
            <person name="Meyer A."/>
            <person name="Fedrigo O."/>
            <person name="Formenti G."/>
            <person name="Rhie A."/>
            <person name="Tracey A."/>
            <person name="Sims Y."/>
            <person name="Jarvis E.D."/>
        </authorList>
    </citation>
    <scope>NUCLEOTIDE SEQUENCE [LARGE SCALE GENOMIC DNA]</scope>
</reference>
<name>A0A4W4GD15_ELEEL</name>
<reference evidence="4" key="1">
    <citation type="journal article" date="2014" name="Science">
        <title>Nonhuman genetics. Genomic basis for the convergent evolution of electric organs.</title>
        <authorList>
            <person name="Gallant J.R."/>
            <person name="Traeger L.L."/>
            <person name="Volkening J.D."/>
            <person name="Moffett H."/>
            <person name="Chen P.H."/>
            <person name="Novina C.D."/>
            <person name="Phillips G.N.Jr."/>
            <person name="Anand R."/>
            <person name="Wells G.B."/>
            <person name="Pinch M."/>
            <person name="Guth R."/>
            <person name="Unguez G.A."/>
            <person name="Albert J.S."/>
            <person name="Zakon H.H."/>
            <person name="Samanta M.P."/>
            <person name="Sussman M.R."/>
        </authorList>
    </citation>
    <scope>NUCLEOTIDE SEQUENCE [LARGE SCALE GENOMIC DNA]</scope>
</reference>
<dbReference type="SUPFAM" id="SSF56436">
    <property type="entry name" value="C-type lectin-like"/>
    <property type="match status" value="1"/>
</dbReference>
<dbReference type="CDD" id="cd00037">
    <property type="entry name" value="CLECT"/>
    <property type="match status" value="1"/>
</dbReference>
<reference evidence="3" key="4">
    <citation type="submission" date="2025-08" db="UniProtKB">
        <authorList>
            <consortium name="Ensembl"/>
        </authorList>
    </citation>
    <scope>IDENTIFICATION</scope>
</reference>
<dbReference type="Ensembl" id="ENSEEET00000034839.2">
    <property type="protein sequence ID" value="ENSEEEP00000034436.2"/>
    <property type="gene ID" value="ENSEEEG00000016382.2"/>
</dbReference>
<dbReference type="SMART" id="SM00034">
    <property type="entry name" value="CLECT"/>
    <property type="match status" value="1"/>
</dbReference>
<dbReference type="PANTHER" id="PTHR22803">
    <property type="entry name" value="MANNOSE, PHOSPHOLIPASE, LECTIN RECEPTOR RELATED"/>
    <property type="match status" value="1"/>
</dbReference>
<accession>A0A4W4GD15</accession>
<organism evidence="3 4">
    <name type="scientific">Electrophorus electricus</name>
    <name type="common">Electric eel</name>
    <name type="synonym">Gymnotus electricus</name>
    <dbReference type="NCBI Taxonomy" id="8005"/>
    <lineage>
        <taxon>Eukaryota</taxon>
        <taxon>Metazoa</taxon>
        <taxon>Chordata</taxon>
        <taxon>Craniata</taxon>
        <taxon>Vertebrata</taxon>
        <taxon>Euteleostomi</taxon>
        <taxon>Actinopterygii</taxon>
        <taxon>Neopterygii</taxon>
        <taxon>Teleostei</taxon>
        <taxon>Ostariophysi</taxon>
        <taxon>Gymnotiformes</taxon>
        <taxon>Gymnotoidei</taxon>
        <taxon>Gymnotidae</taxon>
        <taxon>Electrophorus</taxon>
    </lineage>
</organism>
<evidence type="ECO:0000313" key="3">
    <source>
        <dbReference type="Ensembl" id="ENSEEEP00000034436.2"/>
    </source>
</evidence>
<dbReference type="Pfam" id="PF00059">
    <property type="entry name" value="Lectin_C"/>
    <property type="match status" value="1"/>
</dbReference>
<feature type="domain" description="C-type lectin" evidence="2">
    <location>
        <begin position="30"/>
        <end position="152"/>
    </location>
</feature>
<reference evidence="4" key="2">
    <citation type="journal article" date="2017" name="Sci. Adv.">
        <title>A tail of two voltages: Proteomic comparison of the three electric organs of the electric eel.</title>
        <authorList>
            <person name="Traeger L.L."/>
            <person name="Sabat G."/>
            <person name="Barrett-Wilt G.A."/>
            <person name="Wells G.B."/>
            <person name="Sussman M.R."/>
        </authorList>
    </citation>
    <scope>NUCLEOTIDE SEQUENCE [LARGE SCALE GENOMIC DNA]</scope>
</reference>
<dbReference type="GeneTree" id="ENSGT01100000263473"/>
<proteinExistence type="predicted"/>
<dbReference type="InterPro" id="IPR016187">
    <property type="entry name" value="CTDL_fold"/>
</dbReference>
<dbReference type="Gene3D" id="3.10.100.10">
    <property type="entry name" value="Mannose-Binding Protein A, subunit A"/>
    <property type="match status" value="1"/>
</dbReference>
<protein>
    <recommendedName>
        <fullName evidence="2">C-type lectin domain-containing protein</fullName>
    </recommendedName>
</protein>
<sequence>EETVLIEWSSDPPPTPRPGDGTCLPGWWPYGSHCYMVYNGKEGFSWHEARYRCQLIRGGDLASVHSRAEAEFIRNINYTKYHNVWLGLTRDDFTQTDGWGWTDMTALSFTNWAPGEPNEAIHDMGREDCVEMYVDGAWNDNNCLQKRGFVCRLFQGEHPIIVVSVQDQSRHTFKAVLLRLNIKT</sequence>